<reference evidence="4" key="1">
    <citation type="submission" date="2023-09" db="UniProtKB">
        <authorList>
            <consortium name="Ensembl"/>
        </authorList>
    </citation>
    <scope>IDENTIFICATION</scope>
</reference>
<dbReference type="GeneTree" id="ENSGT01150000287207"/>
<keyword evidence="5" id="KW-1185">Reference proteome</keyword>
<evidence type="ECO:0000313" key="4">
    <source>
        <dbReference type="Ensembl" id="ENSSPAP00000010604.1"/>
    </source>
</evidence>
<dbReference type="Ensembl" id="ENSSPAT00000010785.1">
    <property type="protein sequence ID" value="ENSSPAP00000010604.1"/>
    <property type="gene ID" value="ENSSPAG00000008076.1"/>
</dbReference>
<feature type="signal peptide" evidence="3">
    <location>
        <begin position="1"/>
        <end position="24"/>
    </location>
</feature>
<feature type="transmembrane region" description="Helical" evidence="2">
    <location>
        <begin position="147"/>
        <end position="168"/>
    </location>
</feature>
<evidence type="ECO:0000256" key="1">
    <source>
        <dbReference type="SAM" id="MobiDB-lite"/>
    </source>
</evidence>
<dbReference type="GeneID" id="103361164"/>
<keyword evidence="3" id="KW-0732">Signal</keyword>
<dbReference type="Proteomes" id="UP000694891">
    <property type="component" value="Unplaced"/>
</dbReference>
<reference evidence="6" key="2">
    <citation type="submission" date="2025-04" db="UniProtKB">
        <authorList>
            <consortium name="RefSeq"/>
        </authorList>
    </citation>
    <scope>IDENTIFICATION</scope>
</reference>
<keyword evidence="2" id="KW-0812">Transmembrane</keyword>
<dbReference type="InterPro" id="IPR013783">
    <property type="entry name" value="Ig-like_fold"/>
</dbReference>
<sequence length="224" mass="24681">MKSFTSITALLLCSLSWIFVPGSGSRTVKVQSGDGVTLLSLNISRIPTHTFWSRIVNTTEISCISLMYEPDGDVLLCEGFQGGTFEMSSNISFVFLKIKDVSDSGLYLCGFYLHQHTGMDVIRLNVKGSDGSDGDTDRECKEGLTKLTSVILAASTAVLVMVIIGLLVQIWKLQTALNEDHQKQNLGSNEMNYAALSFHPPTRRNHRPASEREMEPNVVYAATR</sequence>
<dbReference type="SUPFAM" id="SSF48726">
    <property type="entry name" value="Immunoglobulin"/>
    <property type="match status" value="1"/>
</dbReference>
<accession>A0A3B4ZWV2</accession>
<keyword evidence="2" id="KW-0472">Membrane</keyword>
<dbReference type="OrthoDB" id="9932608at2759"/>
<dbReference type="AlphaFoldDB" id="A0A3B4ZWV2"/>
<organism evidence="4">
    <name type="scientific">Stegastes partitus</name>
    <name type="common">bicolor damselfish</name>
    <dbReference type="NCBI Taxonomy" id="144197"/>
    <lineage>
        <taxon>Eukaryota</taxon>
        <taxon>Metazoa</taxon>
        <taxon>Chordata</taxon>
        <taxon>Craniata</taxon>
        <taxon>Vertebrata</taxon>
        <taxon>Euteleostomi</taxon>
        <taxon>Actinopterygii</taxon>
        <taxon>Neopterygii</taxon>
        <taxon>Teleostei</taxon>
        <taxon>Neoteleostei</taxon>
        <taxon>Acanthomorphata</taxon>
        <taxon>Ovalentaria</taxon>
        <taxon>Pomacentridae</taxon>
        <taxon>Stegastes</taxon>
    </lineage>
</organism>
<gene>
    <name evidence="6" type="primary">LOC103361164</name>
</gene>
<feature type="region of interest" description="Disordered" evidence="1">
    <location>
        <begin position="199"/>
        <end position="224"/>
    </location>
</feature>
<evidence type="ECO:0000313" key="5">
    <source>
        <dbReference type="Proteomes" id="UP000694891"/>
    </source>
</evidence>
<evidence type="ECO:0000256" key="2">
    <source>
        <dbReference type="SAM" id="Phobius"/>
    </source>
</evidence>
<evidence type="ECO:0000313" key="6">
    <source>
        <dbReference type="RefSeq" id="XP_008285397.1"/>
    </source>
</evidence>
<feature type="chain" id="PRO_5044591472" evidence="3">
    <location>
        <begin position="25"/>
        <end position="224"/>
    </location>
</feature>
<dbReference type="Gene3D" id="2.60.40.10">
    <property type="entry name" value="Immunoglobulins"/>
    <property type="match status" value="1"/>
</dbReference>
<evidence type="ECO:0000256" key="3">
    <source>
        <dbReference type="SAM" id="SignalP"/>
    </source>
</evidence>
<protein>
    <submittedName>
        <fullName evidence="4">Uncharacterized LOC103361164</fullName>
    </submittedName>
    <submittedName>
        <fullName evidence="6">Uncharacterized protein LOC103361164</fullName>
    </submittedName>
</protein>
<name>A0A3B4ZWV2_9TELE</name>
<dbReference type="InterPro" id="IPR036179">
    <property type="entry name" value="Ig-like_dom_sf"/>
</dbReference>
<keyword evidence="2" id="KW-1133">Transmembrane helix</keyword>
<dbReference type="RefSeq" id="XP_008285397.1">
    <property type="nucleotide sequence ID" value="XM_008287175.1"/>
</dbReference>
<dbReference type="STRING" id="144197.ENSSPAP00000010604"/>
<proteinExistence type="predicted"/>